<sequence length="493" mass="55180">MVDEEAHPYSALKSLSRFYIYRVIRVAPREVSSRPLLGLEGFFMLKIIYMIGVVQMANQTVTPSILPGFMELLPADQLLFNDMLDTIKRTYEKYGFIPVDTPVIEKSEVLLAKGGGETEKQIYRFNKGDNDLSLRFDLTVPLARYVSQHFGELTFPFKRYHTGKVFRGEKPQKGRFREFYQCDIDIIGNESLSVINDAEILSVIYSTFKALGFDDFTIRINNRKILNGFFESLKVSDKAEVLRTIDKLEKIGRDAVAAELKAIGLSTEDAEGVLKFVNIKGSCRDIVSSLRELGIDNAVFAEGVNELELVLNYIASFKVPSANYTVDLTIARGLDYYTGTIYETVLNQYPSIGSVCSGGRYDNLAQNYTSRKLPGVGISIGLTRLFYQLRAAGVVGGSKKATPSKILVIPMQETMAQSLEMATKLREADIPAEIYFNEGKMGKKFSYADKLGIPFVVVVGEDEVKSGKFKLKNMETGEQEELLLAQIIEKLKA</sequence>
<comment type="caution">
    <text evidence="12">The sequence shown here is derived from an EMBL/GenBank/DDBJ whole genome shotgun (WGS) entry which is preliminary data.</text>
</comment>
<dbReference type="Pfam" id="PF13393">
    <property type="entry name" value="tRNA-synt_His"/>
    <property type="match status" value="1"/>
</dbReference>
<comment type="catalytic activity">
    <reaction evidence="8 9">
        <text>tRNA(His) + L-histidine + ATP = L-histidyl-tRNA(His) + AMP + diphosphate + H(+)</text>
        <dbReference type="Rhea" id="RHEA:17313"/>
        <dbReference type="Rhea" id="RHEA-COMP:9665"/>
        <dbReference type="Rhea" id="RHEA-COMP:9689"/>
        <dbReference type="ChEBI" id="CHEBI:15378"/>
        <dbReference type="ChEBI" id="CHEBI:30616"/>
        <dbReference type="ChEBI" id="CHEBI:33019"/>
        <dbReference type="ChEBI" id="CHEBI:57595"/>
        <dbReference type="ChEBI" id="CHEBI:78442"/>
        <dbReference type="ChEBI" id="CHEBI:78527"/>
        <dbReference type="ChEBI" id="CHEBI:456215"/>
        <dbReference type="EC" id="6.1.1.21"/>
    </reaction>
</comment>
<dbReference type="Gene3D" id="3.40.50.800">
    <property type="entry name" value="Anticodon-binding domain"/>
    <property type="match status" value="1"/>
</dbReference>
<dbReference type="GO" id="GO:0016740">
    <property type="term" value="F:transferase activity"/>
    <property type="evidence" value="ECO:0007669"/>
    <property type="project" value="UniProtKB-ARBA"/>
</dbReference>
<comment type="subunit">
    <text evidence="9">Homodimer.</text>
</comment>
<name>A0A318XK62_9FIRM</name>
<dbReference type="PIRSF" id="PIRSF001549">
    <property type="entry name" value="His-tRNA_synth"/>
    <property type="match status" value="1"/>
</dbReference>
<dbReference type="Pfam" id="PF03129">
    <property type="entry name" value="HGTP_anticodon"/>
    <property type="match status" value="1"/>
</dbReference>
<dbReference type="GO" id="GO:0006427">
    <property type="term" value="P:histidyl-tRNA aminoacylation"/>
    <property type="evidence" value="ECO:0007669"/>
    <property type="project" value="UniProtKB-UniRule"/>
</dbReference>
<dbReference type="AlphaFoldDB" id="A0A318XK62"/>
<dbReference type="EMBL" id="QKMR01000011">
    <property type="protein sequence ID" value="PYG87423.1"/>
    <property type="molecule type" value="Genomic_DNA"/>
</dbReference>
<evidence type="ECO:0000259" key="11">
    <source>
        <dbReference type="PROSITE" id="PS50862"/>
    </source>
</evidence>
<protein>
    <recommendedName>
        <fullName evidence="9">Histidine--tRNA ligase</fullName>
        <ecNumber evidence="9">6.1.1.21</ecNumber>
    </recommendedName>
    <alternativeName>
        <fullName evidence="9">Histidyl-tRNA synthetase</fullName>
        <shortName evidence="9">HisRS</shortName>
    </alternativeName>
</protein>
<keyword evidence="6 9" id="KW-0648">Protein biosynthesis</keyword>
<keyword evidence="7 9" id="KW-0030">Aminoacyl-tRNA synthetase</keyword>
<feature type="binding site" evidence="10">
    <location>
        <position position="185"/>
    </location>
    <ligand>
        <name>L-histidine</name>
        <dbReference type="ChEBI" id="CHEBI:57595"/>
    </ligand>
</feature>
<dbReference type="NCBIfam" id="TIGR00442">
    <property type="entry name" value="hisS"/>
    <property type="match status" value="1"/>
</dbReference>
<evidence type="ECO:0000256" key="4">
    <source>
        <dbReference type="ARBA" id="ARBA00022741"/>
    </source>
</evidence>
<dbReference type="PANTHER" id="PTHR11476:SF7">
    <property type="entry name" value="HISTIDINE--TRNA LIGASE"/>
    <property type="match status" value="1"/>
</dbReference>
<dbReference type="InterPro" id="IPR041715">
    <property type="entry name" value="HisRS-like_core"/>
</dbReference>
<dbReference type="Proteomes" id="UP000248132">
    <property type="component" value="Unassembled WGS sequence"/>
</dbReference>
<dbReference type="PANTHER" id="PTHR11476">
    <property type="entry name" value="HISTIDYL-TRNA SYNTHETASE"/>
    <property type="match status" value="1"/>
</dbReference>
<feature type="binding site" evidence="10">
    <location>
        <begin position="336"/>
        <end position="337"/>
    </location>
    <ligand>
        <name>L-histidine</name>
        <dbReference type="ChEBI" id="CHEBI:57595"/>
    </ligand>
</feature>
<dbReference type="GO" id="GO:0005737">
    <property type="term" value="C:cytoplasm"/>
    <property type="evidence" value="ECO:0007669"/>
    <property type="project" value="UniProtKB-SubCell"/>
</dbReference>
<dbReference type="InterPro" id="IPR004516">
    <property type="entry name" value="HisRS/HisZ"/>
</dbReference>
<dbReference type="PROSITE" id="PS50862">
    <property type="entry name" value="AA_TRNA_LIGASE_II"/>
    <property type="match status" value="1"/>
</dbReference>
<evidence type="ECO:0000256" key="5">
    <source>
        <dbReference type="ARBA" id="ARBA00022840"/>
    </source>
</evidence>
<feature type="domain" description="Aminoacyl-transfer RNA synthetases class-II family profile" evidence="11">
    <location>
        <begin position="79"/>
        <end position="403"/>
    </location>
</feature>
<keyword evidence="5 9" id="KW-0067">ATP-binding</keyword>
<dbReference type="InterPro" id="IPR033656">
    <property type="entry name" value="HisRS_anticodon"/>
</dbReference>
<evidence type="ECO:0000256" key="8">
    <source>
        <dbReference type="ARBA" id="ARBA00047639"/>
    </source>
</evidence>
<dbReference type="SUPFAM" id="SSF55681">
    <property type="entry name" value="Class II aaRS and biotin synthetases"/>
    <property type="match status" value="1"/>
</dbReference>
<accession>A0A318XK62</accession>
<evidence type="ECO:0000313" key="13">
    <source>
        <dbReference type="Proteomes" id="UP000248132"/>
    </source>
</evidence>
<comment type="subcellular location">
    <subcellularLocation>
        <location evidence="9">Cytoplasm</location>
    </subcellularLocation>
</comment>
<evidence type="ECO:0000256" key="1">
    <source>
        <dbReference type="ARBA" id="ARBA00008226"/>
    </source>
</evidence>
<evidence type="ECO:0000256" key="9">
    <source>
        <dbReference type="HAMAP-Rule" id="MF_00127"/>
    </source>
</evidence>
<dbReference type="SUPFAM" id="SSF52954">
    <property type="entry name" value="Class II aaRS ABD-related"/>
    <property type="match status" value="1"/>
</dbReference>
<feature type="binding site" evidence="10">
    <location>
        <position position="181"/>
    </location>
    <ligand>
        <name>L-histidine</name>
        <dbReference type="ChEBI" id="CHEBI:57595"/>
    </ligand>
</feature>
<evidence type="ECO:0000256" key="2">
    <source>
        <dbReference type="ARBA" id="ARBA00022490"/>
    </source>
</evidence>
<feature type="binding site" evidence="10">
    <location>
        <position position="167"/>
    </location>
    <ligand>
        <name>L-histidine</name>
        <dbReference type="ChEBI" id="CHEBI:57595"/>
    </ligand>
</feature>
<feature type="binding site" evidence="10">
    <location>
        <position position="332"/>
    </location>
    <ligand>
        <name>L-histidine</name>
        <dbReference type="ChEBI" id="CHEBI:57595"/>
    </ligand>
</feature>
<dbReference type="InterPro" id="IPR045864">
    <property type="entry name" value="aa-tRNA-synth_II/BPL/LPL"/>
</dbReference>
<dbReference type="InterPro" id="IPR004154">
    <property type="entry name" value="Anticodon-bd"/>
</dbReference>
<feature type="binding site" evidence="10">
    <location>
        <begin position="137"/>
        <end position="139"/>
    </location>
    <ligand>
        <name>L-histidine</name>
        <dbReference type="ChEBI" id="CHEBI:57595"/>
    </ligand>
</feature>
<dbReference type="InterPro" id="IPR036621">
    <property type="entry name" value="Anticodon-bd_dom_sf"/>
</dbReference>
<evidence type="ECO:0000313" key="12">
    <source>
        <dbReference type="EMBL" id="PYG87423.1"/>
    </source>
</evidence>
<proteinExistence type="inferred from homology"/>
<dbReference type="InterPro" id="IPR015807">
    <property type="entry name" value="His-tRNA-ligase"/>
</dbReference>
<dbReference type="GO" id="GO:0005524">
    <property type="term" value="F:ATP binding"/>
    <property type="evidence" value="ECO:0007669"/>
    <property type="project" value="UniProtKB-UniRule"/>
</dbReference>
<dbReference type="EC" id="6.1.1.21" evidence="9"/>
<dbReference type="InterPro" id="IPR006195">
    <property type="entry name" value="aa-tRNA-synth_II"/>
</dbReference>
<keyword evidence="2 9" id="KW-0963">Cytoplasm</keyword>
<reference evidence="12 13" key="1">
    <citation type="submission" date="2018-06" db="EMBL/GenBank/DDBJ databases">
        <title>Genomic Encyclopedia of Type Strains, Phase I: the one thousand microbial genomes (KMG-I) project.</title>
        <authorList>
            <person name="Kyrpides N."/>
        </authorList>
    </citation>
    <scope>NUCLEOTIDE SEQUENCE [LARGE SCALE GENOMIC DNA]</scope>
    <source>
        <strain evidence="12 13">DSM 19573</strain>
    </source>
</reference>
<dbReference type="CDD" id="cd00773">
    <property type="entry name" value="HisRS-like_core"/>
    <property type="match status" value="1"/>
</dbReference>
<dbReference type="GO" id="GO:0140096">
    <property type="term" value="F:catalytic activity, acting on a protein"/>
    <property type="evidence" value="ECO:0007669"/>
    <property type="project" value="UniProtKB-ARBA"/>
</dbReference>
<keyword evidence="13" id="KW-1185">Reference proteome</keyword>
<evidence type="ECO:0000256" key="7">
    <source>
        <dbReference type="ARBA" id="ARBA00023146"/>
    </source>
</evidence>
<dbReference type="CDD" id="cd00859">
    <property type="entry name" value="HisRS_anticodon"/>
    <property type="match status" value="1"/>
</dbReference>
<keyword evidence="4 9" id="KW-0547">Nucleotide-binding</keyword>
<comment type="similarity">
    <text evidence="1 9">Belongs to the class-II aminoacyl-tRNA synthetase family.</text>
</comment>
<gene>
    <name evidence="9" type="primary">hisS</name>
    <name evidence="12" type="ORF">LY28_02093</name>
</gene>
<evidence type="ECO:0000256" key="6">
    <source>
        <dbReference type="ARBA" id="ARBA00022917"/>
    </source>
</evidence>
<organism evidence="12 13">
    <name type="scientific">Ruminiclostridium sufflavum DSM 19573</name>
    <dbReference type="NCBI Taxonomy" id="1121337"/>
    <lineage>
        <taxon>Bacteria</taxon>
        <taxon>Bacillati</taxon>
        <taxon>Bacillota</taxon>
        <taxon>Clostridia</taxon>
        <taxon>Eubacteriales</taxon>
        <taxon>Oscillospiraceae</taxon>
        <taxon>Ruminiclostridium</taxon>
    </lineage>
</organism>
<evidence type="ECO:0000256" key="10">
    <source>
        <dbReference type="PIRSR" id="PIRSR001549-1"/>
    </source>
</evidence>
<dbReference type="Gene3D" id="3.30.930.10">
    <property type="entry name" value="Bira Bifunctional Protein, Domain 2"/>
    <property type="match status" value="1"/>
</dbReference>
<keyword evidence="3 9" id="KW-0436">Ligase</keyword>
<dbReference type="HAMAP" id="MF_00127">
    <property type="entry name" value="His_tRNA_synth"/>
    <property type="match status" value="1"/>
</dbReference>
<evidence type="ECO:0000256" key="3">
    <source>
        <dbReference type="ARBA" id="ARBA00022598"/>
    </source>
</evidence>
<dbReference type="GO" id="GO:0004821">
    <property type="term" value="F:histidine-tRNA ligase activity"/>
    <property type="evidence" value="ECO:0007669"/>
    <property type="project" value="UniProtKB-UniRule"/>
</dbReference>